<dbReference type="Gene3D" id="3.30.420.10">
    <property type="entry name" value="Ribonuclease H-like superfamily/Ribonuclease H"/>
    <property type="match status" value="1"/>
</dbReference>
<dbReference type="SMART" id="SM00298">
    <property type="entry name" value="CHROMO"/>
    <property type="match status" value="1"/>
</dbReference>
<sequence length="477" mass="55261">MTEAPVLRLSDFTKLFEVECNASGLDIGGVLNQERHPIAYFNEKLNDAKLRNSTYDKEFYAVVQDLRHWFHYLLPKDWVKYLQRYSFALKHKAVIENKAADALSCQVTLLSMMSTNVTGFERLRDKYESCPDFGKLHATLMRDFLVWELHASGLAGHFGRDKTIEELAKHRKQNVGLYTPLPVLDRLWQDVSMDFVLGLPRTLKKHDSIFVLVDKFSKMAHFIPCSKTSDASKIAKLYFDEIVKLYGFPKTIVSDRDIRFMSYFWKTLWPLVGPIGMSPFEVVHGYKARKPLDLLPMSPQVRMSESAEAFAQHIHDLHKDINNHIHLRDYVIIRIRPERFPLETVKKLQARNAGSFKVLKRIGSNAPDFDTIPPNIPPTHKESIDAILDEQVVFTRDGAVQHFLVLWHRRPESDCTWIARKDLQQLDPDLLEYYQSHINALPSTSYRPPITRVYGRRKKHSIPPVTLWLDDDGSFSV</sequence>
<gene>
    <name evidence="2" type="ORF">FSB_LOCUS21146</name>
</gene>
<feature type="domain" description="Chromo" evidence="1">
    <location>
        <begin position="381"/>
        <end position="439"/>
    </location>
</feature>
<dbReference type="Pfam" id="PF17919">
    <property type="entry name" value="RT_RNaseH_2"/>
    <property type="match status" value="1"/>
</dbReference>
<reference evidence="2" key="1">
    <citation type="submission" date="2018-02" db="EMBL/GenBank/DDBJ databases">
        <authorList>
            <person name="Cohen D.B."/>
            <person name="Kent A.D."/>
        </authorList>
    </citation>
    <scope>NUCLEOTIDE SEQUENCE</scope>
</reference>
<proteinExistence type="predicted"/>
<name>A0A2N9G2F5_FAGSY</name>
<accession>A0A2N9G2F5</accession>
<dbReference type="InterPro" id="IPR036397">
    <property type="entry name" value="RNaseH_sf"/>
</dbReference>
<dbReference type="InterPro" id="IPR016197">
    <property type="entry name" value="Chromo-like_dom_sf"/>
</dbReference>
<organism evidence="2">
    <name type="scientific">Fagus sylvatica</name>
    <name type="common">Beechnut</name>
    <dbReference type="NCBI Taxonomy" id="28930"/>
    <lineage>
        <taxon>Eukaryota</taxon>
        <taxon>Viridiplantae</taxon>
        <taxon>Streptophyta</taxon>
        <taxon>Embryophyta</taxon>
        <taxon>Tracheophyta</taxon>
        <taxon>Spermatophyta</taxon>
        <taxon>Magnoliopsida</taxon>
        <taxon>eudicotyledons</taxon>
        <taxon>Gunneridae</taxon>
        <taxon>Pentapetalae</taxon>
        <taxon>rosids</taxon>
        <taxon>fabids</taxon>
        <taxon>Fagales</taxon>
        <taxon>Fagaceae</taxon>
        <taxon>Fagus</taxon>
    </lineage>
</organism>
<evidence type="ECO:0000259" key="1">
    <source>
        <dbReference type="SMART" id="SM00298"/>
    </source>
</evidence>
<dbReference type="SUPFAM" id="SSF54160">
    <property type="entry name" value="Chromo domain-like"/>
    <property type="match status" value="1"/>
</dbReference>
<dbReference type="InterPro" id="IPR023780">
    <property type="entry name" value="Chromo_domain"/>
</dbReference>
<dbReference type="PANTHER" id="PTHR35046:SF9">
    <property type="entry name" value="RNA-DIRECTED DNA POLYMERASE"/>
    <property type="match status" value="1"/>
</dbReference>
<protein>
    <recommendedName>
        <fullName evidence="1">Chromo domain-containing protein</fullName>
    </recommendedName>
</protein>
<dbReference type="PANTHER" id="PTHR35046">
    <property type="entry name" value="ZINC KNUCKLE (CCHC-TYPE) FAMILY PROTEIN"/>
    <property type="match status" value="1"/>
</dbReference>
<dbReference type="Gene3D" id="2.40.50.40">
    <property type="match status" value="1"/>
</dbReference>
<dbReference type="SUPFAM" id="SSF56672">
    <property type="entry name" value="DNA/RNA polymerases"/>
    <property type="match status" value="1"/>
</dbReference>
<dbReference type="AlphaFoldDB" id="A0A2N9G2F5"/>
<dbReference type="InterPro" id="IPR041577">
    <property type="entry name" value="RT_RNaseH_2"/>
</dbReference>
<dbReference type="GO" id="GO:0003676">
    <property type="term" value="F:nucleic acid binding"/>
    <property type="evidence" value="ECO:0007669"/>
    <property type="project" value="InterPro"/>
</dbReference>
<dbReference type="InterPro" id="IPR000953">
    <property type="entry name" value="Chromo/chromo_shadow_dom"/>
</dbReference>
<dbReference type="InterPro" id="IPR043502">
    <property type="entry name" value="DNA/RNA_pol_sf"/>
</dbReference>
<dbReference type="InterPro" id="IPR012337">
    <property type="entry name" value="RNaseH-like_sf"/>
</dbReference>
<evidence type="ECO:0000313" key="2">
    <source>
        <dbReference type="EMBL" id="SPC93264.1"/>
    </source>
</evidence>
<dbReference type="SUPFAM" id="SSF53098">
    <property type="entry name" value="Ribonuclease H-like"/>
    <property type="match status" value="1"/>
</dbReference>
<dbReference type="Pfam" id="PF00385">
    <property type="entry name" value="Chromo"/>
    <property type="match status" value="1"/>
</dbReference>
<dbReference type="EMBL" id="OIVN01001378">
    <property type="protein sequence ID" value="SPC93264.1"/>
    <property type="molecule type" value="Genomic_DNA"/>
</dbReference>